<dbReference type="AlphaFoldDB" id="A0A6C0DKQ8"/>
<proteinExistence type="predicted"/>
<evidence type="ECO:0000313" key="1">
    <source>
        <dbReference type="EMBL" id="QHT17117.1"/>
    </source>
</evidence>
<protein>
    <submittedName>
        <fullName evidence="1">Uncharacterized protein</fullName>
    </submittedName>
</protein>
<sequence>MIENDKYAKIYKGKNFSKPKYKKVPKVIAFDLDETLGSFMDLEILWNLLVSINSNLNQYFFNKLLDLYPEFVRYGIVTILEYLYHQKISGECSHVYIYTNNQCSQLWTELICNYFNYKLNIPENTPLFDRLILAFKINNIPVELSRTSHDKTHSDFIRCTLLPKSTQICFIDNSYFPNMKNERVYYIQPRLYQHNLSFDEIIQRITNANLGIDIDISSFTNVLKFNSSNTIKKLSHNYDIFVAQKIMYHIKDFFYLTKRKIRTKKIKLNIGKFTRKKLM</sequence>
<dbReference type="EMBL" id="MN739631">
    <property type="protein sequence ID" value="QHT17117.1"/>
    <property type="molecule type" value="Genomic_DNA"/>
</dbReference>
<reference evidence="1" key="1">
    <citation type="journal article" date="2020" name="Nature">
        <title>Giant virus diversity and host interactions through global metagenomics.</title>
        <authorList>
            <person name="Schulz F."/>
            <person name="Roux S."/>
            <person name="Paez-Espino D."/>
            <person name="Jungbluth S."/>
            <person name="Walsh D.A."/>
            <person name="Denef V.J."/>
            <person name="McMahon K.D."/>
            <person name="Konstantinidis K.T."/>
            <person name="Eloe-Fadrosh E.A."/>
            <person name="Kyrpides N.C."/>
            <person name="Woyke T."/>
        </authorList>
    </citation>
    <scope>NUCLEOTIDE SEQUENCE</scope>
    <source>
        <strain evidence="1">GVMAG-M-3300023174-24</strain>
    </source>
</reference>
<organism evidence="1">
    <name type="scientific">viral metagenome</name>
    <dbReference type="NCBI Taxonomy" id="1070528"/>
    <lineage>
        <taxon>unclassified sequences</taxon>
        <taxon>metagenomes</taxon>
        <taxon>organismal metagenomes</taxon>
    </lineage>
</organism>
<name>A0A6C0DKQ8_9ZZZZ</name>
<accession>A0A6C0DKQ8</accession>